<name>A0ABZ2D7T1_9SPHN</name>
<keyword evidence="2" id="KW-1185">Reference proteome</keyword>
<proteinExistence type="predicted"/>
<organism evidence="1 2">
    <name type="scientific">Pelagerythrobacter marensis</name>
    <dbReference type="NCBI Taxonomy" id="543877"/>
    <lineage>
        <taxon>Bacteria</taxon>
        <taxon>Pseudomonadati</taxon>
        <taxon>Pseudomonadota</taxon>
        <taxon>Alphaproteobacteria</taxon>
        <taxon>Sphingomonadales</taxon>
        <taxon>Erythrobacteraceae</taxon>
        <taxon>Pelagerythrobacter</taxon>
    </lineage>
</organism>
<reference evidence="1 2" key="1">
    <citation type="submission" date="2024-02" db="EMBL/GenBank/DDBJ databases">
        <title>The whole genome sequence of five bacterial samples isolated from Abu Dhabi Sabkha-shore region.</title>
        <authorList>
            <person name="Sudalaimuthuasari N."/>
            <person name="Sarfraz B."/>
            <person name="Tuyisabe J.D."/>
            <person name="Mugisha Ntwali L.D.M."/>
            <person name="Ali A.I.A.A."/>
            <person name="Almansoori S.Z.A."/>
            <person name="Alajami H.S.A."/>
            <person name="Almeqbaali A.A.S."/>
            <person name="Kundu B."/>
            <person name="Saeed E.E."/>
            <person name="Sukumarinath V."/>
            <person name="Mishra A.K."/>
            <person name="Hazzouri K.M."/>
            <person name="Almaskari R."/>
            <person name="Sharma A.K."/>
            <person name="Amiri K.M.A."/>
        </authorList>
    </citation>
    <scope>NUCLEOTIDE SEQUENCE [LARGE SCALE GENOMIC DNA]</scope>
    <source>
        <strain evidence="2">kcgeb_sd</strain>
    </source>
</reference>
<protein>
    <submittedName>
        <fullName evidence="1">Uncharacterized protein</fullName>
    </submittedName>
</protein>
<sequence>MFEGKIVPAVVDSAADGGPLSVPGWAELVARLAAANELRRAVSCEGRHRAGNFECFGSRGEGSLPSCEPIVNPDDLAYGKGAGGNVLATANNRRTGDREMQ</sequence>
<dbReference type="EMBL" id="CP144918">
    <property type="protein sequence ID" value="WWA47852.1"/>
    <property type="molecule type" value="Genomic_DNA"/>
</dbReference>
<evidence type="ECO:0000313" key="1">
    <source>
        <dbReference type="EMBL" id="WWA47852.1"/>
    </source>
</evidence>
<gene>
    <name evidence="1" type="ORF">V5F89_02790</name>
</gene>
<accession>A0ABZ2D7T1</accession>
<dbReference type="RefSeq" id="WP_338446739.1">
    <property type="nucleotide sequence ID" value="NZ_CP144918.1"/>
</dbReference>
<evidence type="ECO:0000313" key="2">
    <source>
        <dbReference type="Proteomes" id="UP001335183"/>
    </source>
</evidence>
<dbReference type="Proteomes" id="UP001335183">
    <property type="component" value="Chromosome"/>
</dbReference>